<dbReference type="InterPro" id="IPR011712">
    <property type="entry name" value="Sig_transdc_His_kin_sub3_dim/P"/>
</dbReference>
<dbReference type="Pfam" id="PF02518">
    <property type="entry name" value="HATPase_c"/>
    <property type="match status" value="1"/>
</dbReference>
<dbReference type="Pfam" id="PF07730">
    <property type="entry name" value="HisKA_3"/>
    <property type="match status" value="1"/>
</dbReference>
<dbReference type="EMBL" id="JAEDXU010000001">
    <property type="protein sequence ID" value="MBP1045156.1"/>
    <property type="molecule type" value="Genomic_DNA"/>
</dbReference>
<dbReference type="Gene3D" id="3.30.565.10">
    <property type="entry name" value="Histidine kinase-like ATPase, C-terminal domain"/>
    <property type="match status" value="1"/>
</dbReference>
<evidence type="ECO:0000256" key="8">
    <source>
        <dbReference type="ARBA" id="ARBA00023012"/>
    </source>
</evidence>
<feature type="transmembrane region" description="Helical" evidence="9">
    <location>
        <begin position="56"/>
        <end position="81"/>
    </location>
</feature>
<keyword evidence="4" id="KW-0808">Transferase</keyword>
<protein>
    <recommendedName>
        <fullName evidence="2">histidine kinase</fullName>
        <ecNumber evidence="2">2.7.13.3</ecNumber>
    </recommendedName>
</protein>
<dbReference type="SUPFAM" id="SSF55874">
    <property type="entry name" value="ATPase domain of HSP90 chaperone/DNA topoisomerase II/histidine kinase"/>
    <property type="match status" value="1"/>
</dbReference>
<dbReference type="InterPro" id="IPR003594">
    <property type="entry name" value="HATPase_dom"/>
</dbReference>
<evidence type="ECO:0000259" key="11">
    <source>
        <dbReference type="Pfam" id="PF07730"/>
    </source>
</evidence>
<evidence type="ECO:0000256" key="9">
    <source>
        <dbReference type="SAM" id="Phobius"/>
    </source>
</evidence>
<feature type="transmembrane region" description="Helical" evidence="9">
    <location>
        <begin position="6"/>
        <end position="24"/>
    </location>
</feature>
<evidence type="ECO:0000256" key="1">
    <source>
        <dbReference type="ARBA" id="ARBA00000085"/>
    </source>
</evidence>
<gene>
    <name evidence="12" type="ORF">I6N96_02615</name>
</gene>
<evidence type="ECO:0000256" key="7">
    <source>
        <dbReference type="ARBA" id="ARBA00022840"/>
    </source>
</evidence>
<keyword evidence="9" id="KW-1133">Transmembrane helix</keyword>
<comment type="catalytic activity">
    <reaction evidence="1">
        <text>ATP + protein L-histidine = ADP + protein N-phospho-L-histidine.</text>
        <dbReference type="EC" id="2.7.13.3"/>
    </reaction>
</comment>
<feature type="domain" description="Signal transduction histidine kinase subgroup 3 dimerisation and phosphoacceptor" evidence="11">
    <location>
        <begin position="177"/>
        <end position="241"/>
    </location>
</feature>
<feature type="transmembrane region" description="Helical" evidence="9">
    <location>
        <begin position="111"/>
        <end position="129"/>
    </location>
</feature>
<evidence type="ECO:0000256" key="3">
    <source>
        <dbReference type="ARBA" id="ARBA00022553"/>
    </source>
</evidence>
<dbReference type="InterPro" id="IPR050482">
    <property type="entry name" value="Sensor_HK_TwoCompSys"/>
</dbReference>
<dbReference type="Gene3D" id="1.20.5.1930">
    <property type="match status" value="1"/>
</dbReference>
<sequence length="369" mass="42218">MNTFKLSNFIEKGILLFFCFLLLVSDSYQSERVIFVLLALLMSMITWVVQQPKLSVVAVLLFLAASYWWKEFVFFVPFLFYDGLYDENYGSSIVNTGLLTVFLLSNDQHSMLSKCFIVALCFLAAYLAYRQIEEYHSNEGKQSLEDELLTLTYSLQQQEAERQERQETMISLEVSNERNRIARDIHDNVGHLLSSSLLQIGAIQTINQQEVLQAPLGQLKETVTEGMDNIRASVHDLHDESLRLSIAMQKILDSFHFCEVELTDEFPEYLDRDCKLACIMIVKEALSNIMKHSNASKATIRFKQQPGFYKLTVSDNGTQKKVMDITARGIGLTSMEERLSKLGGRLNHHQTENGFSLIAIFPKYEGENI</sequence>
<evidence type="ECO:0000313" key="13">
    <source>
        <dbReference type="Proteomes" id="UP000673375"/>
    </source>
</evidence>
<evidence type="ECO:0000259" key="10">
    <source>
        <dbReference type="Pfam" id="PF02518"/>
    </source>
</evidence>
<keyword evidence="13" id="KW-1185">Reference proteome</keyword>
<keyword evidence="9" id="KW-0812">Transmembrane</keyword>
<reference evidence="12 13" key="1">
    <citation type="submission" date="2020-12" db="EMBL/GenBank/DDBJ databases">
        <title>Vagococcus allomyrinae sp. nov. and Enterococcus lavae sp. nov., isolated from the larvae of Allomyrina dichotoma.</title>
        <authorList>
            <person name="Lee S.D."/>
        </authorList>
    </citation>
    <scope>NUCLEOTIDE SEQUENCE [LARGE SCALE GENOMIC DNA]</scope>
    <source>
        <strain evidence="12 13">BWM-S5</strain>
    </source>
</reference>
<evidence type="ECO:0000256" key="5">
    <source>
        <dbReference type="ARBA" id="ARBA00022741"/>
    </source>
</evidence>
<feature type="domain" description="Histidine kinase/HSP90-like ATPase" evidence="10">
    <location>
        <begin position="280"/>
        <end position="359"/>
    </location>
</feature>
<evidence type="ECO:0000313" key="12">
    <source>
        <dbReference type="EMBL" id="MBP1045156.1"/>
    </source>
</evidence>
<comment type="caution">
    <text evidence="12">The sequence shown here is derived from an EMBL/GenBank/DDBJ whole genome shotgun (WGS) entry which is preliminary data.</text>
</comment>
<accession>A0ABS4CF50</accession>
<evidence type="ECO:0000256" key="6">
    <source>
        <dbReference type="ARBA" id="ARBA00022777"/>
    </source>
</evidence>
<keyword evidence="7" id="KW-0067">ATP-binding</keyword>
<evidence type="ECO:0000256" key="2">
    <source>
        <dbReference type="ARBA" id="ARBA00012438"/>
    </source>
</evidence>
<dbReference type="Proteomes" id="UP000673375">
    <property type="component" value="Unassembled WGS sequence"/>
</dbReference>
<keyword evidence="6" id="KW-0418">Kinase</keyword>
<dbReference type="CDD" id="cd16917">
    <property type="entry name" value="HATPase_UhpB-NarQ-NarX-like"/>
    <property type="match status" value="1"/>
</dbReference>
<keyword evidence="5" id="KW-0547">Nucleotide-binding</keyword>
<keyword evidence="3" id="KW-0597">Phosphoprotein</keyword>
<dbReference type="RefSeq" id="WP_209555939.1">
    <property type="nucleotide sequence ID" value="NZ_JAEDXU010000001.1"/>
</dbReference>
<dbReference type="InterPro" id="IPR036890">
    <property type="entry name" value="HATPase_C_sf"/>
</dbReference>
<dbReference type="PANTHER" id="PTHR24421">
    <property type="entry name" value="NITRATE/NITRITE SENSOR PROTEIN NARX-RELATED"/>
    <property type="match status" value="1"/>
</dbReference>
<keyword evidence="9" id="KW-0472">Membrane</keyword>
<keyword evidence="8" id="KW-0902">Two-component regulatory system</keyword>
<proteinExistence type="predicted"/>
<name>A0ABS4CF50_9ENTE</name>
<feature type="transmembrane region" description="Helical" evidence="9">
    <location>
        <begin position="33"/>
        <end position="50"/>
    </location>
</feature>
<organism evidence="12 13">
    <name type="scientific">Enterococcus larvae</name>
    <dbReference type="NCBI Taxonomy" id="2794352"/>
    <lineage>
        <taxon>Bacteria</taxon>
        <taxon>Bacillati</taxon>
        <taxon>Bacillota</taxon>
        <taxon>Bacilli</taxon>
        <taxon>Lactobacillales</taxon>
        <taxon>Enterococcaceae</taxon>
        <taxon>Enterococcus</taxon>
    </lineage>
</organism>
<dbReference type="EC" id="2.7.13.3" evidence="2"/>
<feature type="transmembrane region" description="Helical" evidence="9">
    <location>
        <begin position="88"/>
        <end position="105"/>
    </location>
</feature>
<dbReference type="PANTHER" id="PTHR24421:SF10">
    <property type="entry name" value="NITRATE_NITRITE SENSOR PROTEIN NARQ"/>
    <property type="match status" value="1"/>
</dbReference>
<evidence type="ECO:0000256" key="4">
    <source>
        <dbReference type="ARBA" id="ARBA00022679"/>
    </source>
</evidence>